<dbReference type="EC" id="2.6.1.-" evidence="6"/>
<feature type="domain" description="Aminotransferase class I/classII large" evidence="7">
    <location>
        <begin position="28"/>
        <end position="368"/>
    </location>
</feature>
<accession>A0A558ASU9</accession>
<comment type="cofactor">
    <cofactor evidence="1 6">
        <name>pyridoxal 5'-phosphate</name>
        <dbReference type="ChEBI" id="CHEBI:597326"/>
    </cofactor>
</comment>
<dbReference type="PANTHER" id="PTHR46383">
    <property type="entry name" value="ASPARTATE AMINOTRANSFERASE"/>
    <property type="match status" value="1"/>
</dbReference>
<dbReference type="FunFam" id="3.40.640.10:FF:000033">
    <property type="entry name" value="Aspartate aminotransferase"/>
    <property type="match status" value="1"/>
</dbReference>
<dbReference type="RefSeq" id="WP_145289419.1">
    <property type="nucleotide sequence ID" value="NZ_VMSJ01000004.1"/>
</dbReference>
<dbReference type="Proteomes" id="UP000315103">
    <property type="component" value="Unassembled WGS sequence"/>
</dbReference>
<evidence type="ECO:0000313" key="8">
    <source>
        <dbReference type="EMBL" id="TVT27342.1"/>
    </source>
</evidence>
<dbReference type="Gene3D" id="3.40.640.10">
    <property type="entry name" value="Type I PLP-dependent aspartate aminotransferase-like (Major domain)"/>
    <property type="match status" value="1"/>
</dbReference>
<dbReference type="Gene3D" id="3.90.1150.10">
    <property type="entry name" value="Aspartate Aminotransferase, domain 1"/>
    <property type="match status" value="1"/>
</dbReference>
<evidence type="ECO:0000256" key="1">
    <source>
        <dbReference type="ARBA" id="ARBA00001933"/>
    </source>
</evidence>
<organism evidence="8 9">
    <name type="scientific">Salinicoccus cyprini</name>
    <dbReference type="NCBI Taxonomy" id="2493691"/>
    <lineage>
        <taxon>Bacteria</taxon>
        <taxon>Bacillati</taxon>
        <taxon>Bacillota</taxon>
        <taxon>Bacilli</taxon>
        <taxon>Bacillales</taxon>
        <taxon>Staphylococcaceae</taxon>
        <taxon>Salinicoccus</taxon>
    </lineage>
</organism>
<keyword evidence="9" id="KW-1185">Reference proteome</keyword>
<dbReference type="SUPFAM" id="SSF53383">
    <property type="entry name" value="PLP-dependent transferases"/>
    <property type="match status" value="1"/>
</dbReference>
<protein>
    <recommendedName>
        <fullName evidence="6">Aminotransferase</fullName>
        <ecNumber evidence="6">2.6.1.-</ecNumber>
    </recommendedName>
</protein>
<dbReference type="GO" id="GO:0006520">
    <property type="term" value="P:amino acid metabolic process"/>
    <property type="evidence" value="ECO:0007669"/>
    <property type="project" value="InterPro"/>
</dbReference>
<dbReference type="PROSITE" id="PS00105">
    <property type="entry name" value="AA_TRANSFER_CLASS_1"/>
    <property type="match status" value="1"/>
</dbReference>
<keyword evidence="4 6" id="KW-0808">Transferase</keyword>
<dbReference type="OrthoDB" id="9802328at2"/>
<dbReference type="EMBL" id="VMSJ01000004">
    <property type="protein sequence ID" value="TVT27342.1"/>
    <property type="molecule type" value="Genomic_DNA"/>
</dbReference>
<comment type="caution">
    <text evidence="8">The sequence shown here is derived from an EMBL/GenBank/DDBJ whole genome shotgun (WGS) entry which is preliminary data.</text>
</comment>
<dbReference type="InterPro" id="IPR004839">
    <property type="entry name" value="Aminotransferase_I/II_large"/>
</dbReference>
<reference evidence="8 9" key="1">
    <citation type="submission" date="2019-07" db="EMBL/GenBank/DDBJ databases">
        <title>Salinicoccus cyprini sp. nov., isolated from gastro-intestinal tract of mirror carp, Cyprinus carpio var. specularis, collected from Gobind Sagar Reservoir, Himachal Pradesh, India.</title>
        <authorList>
            <person name="Talwar C."/>
            <person name="Singh A.K."/>
            <person name="Lal R."/>
            <person name="Negi R.K."/>
        </authorList>
    </citation>
    <scope>NUCLEOTIDE SEQUENCE [LARGE SCALE GENOMIC DNA]</scope>
    <source>
        <strain evidence="8 9">CT19</strain>
    </source>
</reference>
<dbReference type="GO" id="GO:0008483">
    <property type="term" value="F:transaminase activity"/>
    <property type="evidence" value="ECO:0007669"/>
    <property type="project" value="UniProtKB-KW"/>
</dbReference>
<dbReference type="Pfam" id="PF00155">
    <property type="entry name" value="Aminotran_1_2"/>
    <property type="match status" value="1"/>
</dbReference>
<evidence type="ECO:0000256" key="5">
    <source>
        <dbReference type="ARBA" id="ARBA00022898"/>
    </source>
</evidence>
<dbReference type="InterPro" id="IPR015421">
    <property type="entry name" value="PyrdxlP-dep_Trfase_major"/>
</dbReference>
<dbReference type="PANTHER" id="PTHR46383:SF4">
    <property type="entry name" value="AMINOTRANSFERASE"/>
    <property type="match status" value="1"/>
</dbReference>
<dbReference type="InterPro" id="IPR015422">
    <property type="entry name" value="PyrdxlP-dep_Trfase_small"/>
</dbReference>
<evidence type="ECO:0000256" key="2">
    <source>
        <dbReference type="ARBA" id="ARBA00007441"/>
    </source>
</evidence>
<keyword evidence="5" id="KW-0663">Pyridoxal phosphate</keyword>
<dbReference type="AlphaFoldDB" id="A0A558ASU9"/>
<dbReference type="GO" id="GO:0030170">
    <property type="term" value="F:pyridoxal phosphate binding"/>
    <property type="evidence" value="ECO:0007669"/>
    <property type="project" value="InterPro"/>
</dbReference>
<keyword evidence="3 6" id="KW-0032">Aminotransferase</keyword>
<sequence length="390" mass="43263">MLDINPIVKTIQVPGIRVFSNKVAGYPDGINLTIGQPDFPTPENVKEAAVTAIRESRTGYSHNAGLLELRQSVADFFQDTYNFSYAPDEEIIVTNGASEGLDSVLRTIIEPGDEVILPAPTYSGYDSLVRLNGGVPVHMDISVSNFKPEAEAIRQTVTDRTKAIIFNHPSNPTGVSLSHPEMAVLVETLAELDVFVISDEIYSENTFSGKHTSFGSFEALHDRLFIIHGLSKSHAMTGWRLGFILGPAEVMRYVLRVHLNNSICAALPSQYAAIEALKNTRHFPLEMNERYIERRDFVHGKLTAMGLSCETPTGAFYIFPSVEGTGFDDITFAERLLEEEHVAVVPGSAFAKEGRNHIRISYASAMEHLEVGMQRMERFVKKYQPKINGQ</sequence>
<dbReference type="InterPro" id="IPR050596">
    <property type="entry name" value="AspAT/PAT-like"/>
</dbReference>
<gene>
    <name evidence="8" type="ORF">FO441_09875</name>
</gene>
<dbReference type="InterPro" id="IPR015424">
    <property type="entry name" value="PyrdxlP-dep_Trfase"/>
</dbReference>
<evidence type="ECO:0000256" key="4">
    <source>
        <dbReference type="ARBA" id="ARBA00022679"/>
    </source>
</evidence>
<evidence type="ECO:0000259" key="7">
    <source>
        <dbReference type="Pfam" id="PF00155"/>
    </source>
</evidence>
<evidence type="ECO:0000313" key="9">
    <source>
        <dbReference type="Proteomes" id="UP000315103"/>
    </source>
</evidence>
<evidence type="ECO:0000256" key="3">
    <source>
        <dbReference type="ARBA" id="ARBA00022576"/>
    </source>
</evidence>
<dbReference type="InterPro" id="IPR004838">
    <property type="entry name" value="NHTrfase_class1_PyrdxlP-BS"/>
</dbReference>
<name>A0A558ASU9_9STAP</name>
<dbReference type="PRINTS" id="PR00753">
    <property type="entry name" value="ACCSYNTHASE"/>
</dbReference>
<evidence type="ECO:0000256" key="6">
    <source>
        <dbReference type="RuleBase" id="RU000481"/>
    </source>
</evidence>
<proteinExistence type="inferred from homology"/>
<comment type="similarity">
    <text evidence="2 6">Belongs to the class-I pyridoxal-phosphate-dependent aminotransferase family.</text>
</comment>
<dbReference type="CDD" id="cd00609">
    <property type="entry name" value="AAT_like"/>
    <property type="match status" value="1"/>
</dbReference>